<name>J9ECR9_WUCBA</name>
<proteinExistence type="predicted"/>
<organism evidence="1 2">
    <name type="scientific">Wuchereria bancrofti</name>
    <dbReference type="NCBI Taxonomy" id="6293"/>
    <lineage>
        <taxon>Eukaryota</taxon>
        <taxon>Metazoa</taxon>
        <taxon>Ecdysozoa</taxon>
        <taxon>Nematoda</taxon>
        <taxon>Chromadorea</taxon>
        <taxon>Rhabditida</taxon>
        <taxon>Spirurina</taxon>
        <taxon>Spiruromorpha</taxon>
        <taxon>Filarioidea</taxon>
        <taxon>Onchocercidae</taxon>
        <taxon>Wuchereria</taxon>
    </lineage>
</organism>
<reference evidence="2" key="1">
    <citation type="submission" date="2012-08" db="EMBL/GenBank/DDBJ databases">
        <title>The Genome Sequence of Wuchereria bancrofti.</title>
        <authorList>
            <person name="Nutman T.B."/>
            <person name="Fink D.L."/>
            <person name="Russ C."/>
            <person name="Young S."/>
            <person name="Zeng Q."/>
            <person name="Koehrsen M."/>
            <person name="Alvarado L."/>
            <person name="Berlin A."/>
            <person name="Chapman S.B."/>
            <person name="Chen Z."/>
            <person name="Freedman E."/>
            <person name="Gellesch M."/>
            <person name="Goldberg J."/>
            <person name="Griggs A."/>
            <person name="Gujja S."/>
            <person name="Heilman E.R."/>
            <person name="Heiman D."/>
            <person name="Hepburn T."/>
            <person name="Howarth C."/>
            <person name="Jen D."/>
            <person name="Larson L."/>
            <person name="Lewis B."/>
            <person name="Mehta T."/>
            <person name="Park D."/>
            <person name="Pearson M."/>
            <person name="Roberts A."/>
            <person name="Saif S."/>
            <person name="Shea T."/>
            <person name="Shenoy N."/>
            <person name="Sisk P."/>
            <person name="Stolte C."/>
            <person name="Sykes S."/>
            <person name="Walk T."/>
            <person name="White J."/>
            <person name="Yandava C."/>
            <person name="Haas B."/>
            <person name="Henn M.R."/>
            <person name="Nusbaum C."/>
            <person name="Birren B."/>
        </authorList>
    </citation>
    <scope>NUCLEOTIDE SEQUENCE [LARGE SCALE GENOMIC DNA]</scope>
    <source>
        <strain evidence="2">NA</strain>
    </source>
</reference>
<protein>
    <submittedName>
        <fullName evidence="1">Uncharacterized protein</fullName>
    </submittedName>
</protein>
<comment type="caution">
    <text evidence="1">The sequence shown here is derived from an EMBL/GenBank/DDBJ whole genome shotgun (WGS) entry which is preliminary data.</text>
</comment>
<evidence type="ECO:0000313" key="1">
    <source>
        <dbReference type="EMBL" id="EJW79978.1"/>
    </source>
</evidence>
<accession>J9ECR9</accession>
<gene>
    <name evidence="1" type="ORF">WUBG_09115</name>
</gene>
<sequence>MSTTQFCASCAKTYDIKTSEKGETTDRLPYSLVCSPLAFPWFVVVRVSKVQERVHKAAEGISKGTQLTQDKISNDKVEGQIQVDRKRLESMITDLKISNFE</sequence>
<feature type="non-terminal residue" evidence="1">
    <location>
        <position position="101"/>
    </location>
</feature>
<dbReference type="Proteomes" id="UP000004810">
    <property type="component" value="Unassembled WGS sequence"/>
</dbReference>
<dbReference type="EMBL" id="ADBV01004937">
    <property type="protein sequence ID" value="EJW79978.1"/>
    <property type="molecule type" value="Genomic_DNA"/>
</dbReference>
<evidence type="ECO:0000313" key="2">
    <source>
        <dbReference type="Proteomes" id="UP000004810"/>
    </source>
</evidence>
<dbReference type="AlphaFoldDB" id="J9ECR9"/>